<name>A0A2P2KB79_RHIMU</name>
<reference evidence="1" key="1">
    <citation type="submission" date="2018-02" db="EMBL/GenBank/DDBJ databases">
        <title>Rhizophora mucronata_Transcriptome.</title>
        <authorList>
            <person name="Meera S.P."/>
            <person name="Sreeshan A."/>
            <person name="Augustine A."/>
        </authorList>
    </citation>
    <scope>NUCLEOTIDE SEQUENCE</scope>
    <source>
        <tissue evidence="1">Leaf</tissue>
    </source>
</reference>
<dbReference type="AlphaFoldDB" id="A0A2P2KB79"/>
<proteinExistence type="predicted"/>
<sequence length="30" mass="3278">MLILVDLIGSVTLMLVQEISILFKGSTMVI</sequence>
<accession>A0A2P2KB79</accession>
<organism evidence="1">
    <name type="scientific">Rhizophora mucronata</name>
    <name type="common">Asiatic mangrove</name>
    <dbReference type="NCBI Taxonomy" id="61149"/>
    <lineage>
        <taxon>Eukaryota</taxon>
        <taxon>Viridiplantae</taxon>
        <taxon>Streptophyta</taxon>
        <taxon>Embryophyta</taxon>
        <taxon>Tracheophyta</taxon>
        <taxon>Spermatophyta</taxon>
        <taxon>Magnoliopsida</taxon>
        <taxon>eudicotyledons</taxon>
        <taxon>Gunneridae</taxon>
        <taxon>Pentapetalae</taxon>
        <taxon>rosids</taxon>
        <taxon>fabids</taxon>
        <taxon>Malpighiales</taxon>
        <taxon>Rhizophoraceae</taxon>
        <taxon>Rhizophora</taxon>
    </lineage>
</organism>
<protein>
    <submittedName>
        <fullName evidence="1">Uncharacterized protein</fullName>
    </submittedName>
</protein>
<evidence type="ECO:0000313" key="1">
    <source>
        <dbReference type="EMBL" id="MBX02951.1"/>
    </source>
</evidence>
<dbReference type="EMBL" id="GGEC01022467">
    <property type="protein sequence ID" value="MBX02951.1"/>
    <property type="molecule type" value="Transcribed_RNA"/>
</dbReference>